<protein>
    <submittedName>
        <fullName evidence="1">Uncharacterized protein</fullName>
    </submittedName>
</protein>
<reference evidence="1 2" key="1">
    <citation type="submission" date="2019-07" db="EMBL/GenBank/DDBJ databases">
        <title>WGS assembly of Gossypium tomentosum.</title>
        <authorList>
            <person name="Chen Z.J."/>
            <person name="Sreedasyam A."/>
            <person name="Ando A."/>
            <person name="Song Q."/>
            <person name="De L."/>
            <person name="Hulse-Kemp A."/>
            <person name="Ding M."/>
            <person name="Ye W."/>
            <person name="Kirkbride R."/>
            <person name="Jenkins J."/>
            <person name="Plott C."/>
            <person name="Lovell J."/>
            <person name="Lin Y.-M."/>
            <person name="Vaughn R."/>
            <person name="Liu B."/>
            <person name="Li W."/>
            <person name="Simpson S."/>
            <person name="Scheffler B."/>
            <person name="Saski C."/>
            <person name="Grover C."/>
            <person name="Hu G."/>
            <person name="Conover J."/>
            <person name="Carlson J."/>
            <person name="Shu S."/>
            <person name="Boston L."/>
            <person name="Williams M."/>
            <person name="Peterson D."/>
            <person name="Mcgee K."/>
            <person name="Jones D."/>
            <person name="Wendel J."/>
            <person name="Stelly D."/>
            <person name="Grimwood J."/>
            <person name="Schmutz J."/>
        </authorList>
    </citation>
    <scope>NUCLEOTIDE SEQUENCE [LARGE SCALE GENOMIC DNA]</scope>
    <source>
        <strain evidence="1">7179.01</strain>
    </source>
</reference>
<keyword evidence="2" id="KW-1185">Reference proteome</keyword>
<dbReference type="EMBL" id="CM017619">
    <property type="protein sequence ID" value="TYI06558.1"/>
    <property type="molecule type" value="Genomic_DNA"/>
</dbReference>
<sequence length="64" mass="7283">MLSGRWCANSGQILSTEATTMEIWYGGQLAWWYVALDVGRTDVTRGGRTVLRAGAWLRRKRQKP</sequence>
<dbReference type="AlphaFoldDB" id="A0A5D2NQV7"/>
<gene>
    <name evidence="1" type="ORF">ES332_A10G166600v1</name>
</gene>
<proteinExistence type="predicted"/>
<name>A0A5D2NQV7_GOSTO</name>
<evidence type="ECO:0000313" key="2">
    <source>
        <dbReference type="Proteomes" id="UP000322667"/>
    </source>
</evidence>
<dbReference type="Proteomes" id="UP000322667">
    <property type="component" value="Chromosome A10"/>
</dbReference>
<evidence type="ECO:0000313" key="1">
    <source>
        <dbReference type="EMBL" id="TYI06558.1"/>
    </source>
</evidence>
<accession>A0A5D2NQV7</accession>
<organism evidence="1 2">
    <name type="scientific">Gossypium tomentosum</name>
    <name type="common">Hawaiian cotton</name>
    <name type="synonym">Gossypium sandvicense</name>
    <dbReference type="NCBI Taxonomy" id="34277"/>
    <lineage>
        <taxon>Eukaryota</taxon>
        <taxon>Viridiplantae</taxon>
        <taxon>Streptophyta</taxon>
        <taxon>Embryophyta</taxon>
        <taxon>Tracheophyta</taxon>
        <taxon>Spermatophyta</taxon>
        <taxon>Magnoliopsida</taxon>
        <taxon>eudicotyledons</taxon>
        <taxon>Gunneridae</taxon>
        <taxon>Pentapetalae</taxon>
        <taxon>rosids</taxon>
        <taxon>malvids</taxon>
        <taxon>Malvales</taxon>
        <taxon>Malvaceae</taxon>
        <taxon>Malvoideae</taxon>
        <taxon>Gossypium</taxon>
    </lineage>
</organism>